<dbReference type="Proteomes" id="UP000271098">
    <property type="component" value="Unassembled WGS sequence"/>
</dbReference>
<protein>
    <submittedName>
        <fullName evidence="5">Cystatin domain-containing protein</fullName>
    </submittedName>
</protein>
<dbReference type="Gene3D" id="3.10.450.10">
    <property type="match status" value="1"/>
</dbReference>
<keyword evidence="4" id="KW-1185">Reference proteome</keyword>
<feature type="domain" description="Cystatin" evidence="2">
    <location>
        <begin position="1"/>
        <end position="97"/>
    </location>
</feature>
<dbReference type="GO" id="GO:0005615">
    <property type="term" value="C:extracellular space"/>
    <property type="evidence" value="ECO:0007669"/>
    <property type="project" value="TreeGrafter"/>
</dbReference>
<dbReference type="SUPFAM" id="SSF54403">
    <property type="entry name" value="Cystatin/monellin"/>
    <property type="match status" value="1"/>
</dbReference>
<dbReference type="GO" id="GO:0005737">
    <property type="term" value="C:cytoplasm"/>
    <property type="evidence" value="ECO:0007669"/>
    <property type="project" value="TreeGrafter"/>
</dbReference>
<dbReference type="InterPro" id="IPR046350">
    <property type="entry name" value="Cystatin_sf"/>
</dbReference>
<evidence type="ECO:0000313" key="3">
    <source>
        <dbReference type="EMBL" id="VDN26175.1"/>
    </source>
</evidence>
<dbReference type="PANTHER" id="PTHR46186">
    <property type="entry name" value="CYSTATIN"/>
    <property type="match status" value="1"/>
</dbReference>
<dbReference type="CDD" id="cd00042">
    <property type="entry name" value="CY"/>
    <property type="match status" value="1"/>
</dbReference>
<sequence length="97" mass="10942">MAQATKHETARKAMDQLNSQLNDDTVYKMVKVLAAQKQVVAGLLYYLTVLAAPTNCKKSSGIMDSAKCAVDKSQPEKQFKIKVWEKAWENFFKVTLE</sequence>
<dbReference type="GO" id="GO:0004869">
    <property type="term" value="F:cysteine-type endopeptidase inhibitor activity"/>
    <property type="evidence" value="ECO:0007669"/>
    <property type="project" value="InterPro"/>
</dbReference>
<dbReference type="SMART" id="SM00043">
    <property type="entry name" value="CY"/>
    <property type="match status" value="1"/>
</dbReference>
<reference evidence="5" key="1">
    <citation type="submission" date="2016-06" db="UniProtKB">
        <authorList>
            <consortium name="WormBaseParasite"/>
        </authorList>
    </citation>
    <scope>IDENTIFICATION</scope>
</reference>
<name>A0A183E3I8_9BILA</name>
<dbReference type="PANTHER" id="PTHR46186:SF12">
    <property type="entry name" value="CYSTATIN C (AMYLOID ANGIOPATHY AND CEREBRAL HEMORRHAGE)-RELATED"/>
    <property type="match status" value="1"/>
</dbReference>
<proteinExistence type="inferred from homology"/>
<evidence type="ECO:0000256" key="1">
    <source>
        <dbReference type="ARBA" id="ARBA00009403"/>
    </source>
</evidence>
<evidence type="ECO:0000313" key="5">
    <source>
        <dbReference type="WBParaSite" id="GPUH_0001555001-mRNA-1"/>
    </source>
</evidence>
<reference evidence="3 4" key="2">
    <citation type="submission" date="2018-11" db="EMBL/GenBank/DDBJ databases">
        <authorList>
            <consortium name="Pathogen Informatics"/>
        </authorList>
    </citation>
    <scope>NUCLEOTIDE SEQUENCE [LARGE SCALE GENOMIC DNA]</scope>
</reference>
<evidence type="ECO:0000259" key="2">
    <source>
        <dbReference type="SMART" id="SM00043"/>
    </source>
</evidence>
<dbReference type="InterPro" id="IPR000010">
    <property type="entry name" value="Cystatin_dom"/>
</dbReference>
<gene>
    <name evidence="3" type="ORF">GPUH_LOCUS15528</name>
</gene>
<evidence type="ECO:0000313" key="4">
    <source>
        <dbReference type="Proteomes" id="UP000271098"/>
    </source>
</evidence>
<accession>A0A183E3I8</accession>
<dbReference type="WBParaSite" id="GPUH_0001555001-mRNA-1">
    <property type="protein sequence ID" value="GPUH_0001555001-mRNA-1"/>
    <property type="gene ID" value="GPUH_0001555001"/>
</dbReference>
<dbReference type="Pfam" id="PF00031">
    <property type="entry name" value="Cystatin"/>
    <property type="match status" value="1"/>
</dbReference>
<dbReference type="OrthoDB" id="110606at2759"/>
<organism evidence="5">
    <name type="scientific">Gongylonema pulchrum</name>
    <dbReference type="NCBI Taxonomy" id="637853"/>
    <lineage>
        <taxon>Eukaryota</taxon>
        <taxon>Metazoa</taxon>
        <taxon>Ecdysozoa</taxon>
        <taxon>Nematoda</taxon>
        <taxon>Chromadorea</taxon>
        <taxon>Rhabditida</taxon>
        <taxon>Spirurina</taxon>
        <taxon>Spiruromorpha</taxon>
        <taxon>Spiruroidea</taxon>
        <taxon>Gongylonematidae</taxon>
        <taxon>Gongylonema</taxon>
    </lineage>
</organism>
<dbReference type="AlphaFoldDB" id="A0A183E3I8"/>
<dbReference type="EMBL" id="UYRT01082564">
    <property type="protein sequence ID" value="VDN26175.1"/>
    <property type="molecule type" value="Genomic_DNA"/>
</dbReference>
<comment type="similarity">
    <text evidence="1">Belongs to the cystatin family.</text>
</comment>
<dbReference type="GO" id="GO:0031982">
    <property type="term" value="C:vesicle"/>
    <property type="evidence" value="ECO:0007669"/>
    <property type="project" value="TreeGrafter"/>
</dbReference>